<dbReference type="Proteomes" id="UP000606115">
    <property type="component" value="Unassembled WGS sequence"/>
</dbReference>
<evidence type="ECO:0000313" key="1">
    <source>
        <dbReference type="EMBL" id="GGJ54209.1"/>
    </source>
</evidence>
<comment type="caution">
    <text evidence="1">The sequence shown here is derived from an EMBL/GenBank/DDBJ whole genome shotgun (WGS) entry which is preliminary data.</text>
</comment>
<name>A0ABQ2DD74_9MICC</name>
<keyword evidence="2" id="KW-1185">Reference proteome</keyword>
<dbReference type="EMBL" id="BMKX01000002">
    <property type="protein sequence ID" value="GGJ54209.1"/>
    <property type="molecule type" value="Genomic_DNA"/>
</dbReference>
<organism evidence="1 2">
    <name type="scientific">Glutamicibacter ardleyensis</name>
    <dbReference type="NCBI Taxonomy" id="225894"/>
    <lineage>
        <taxon>Bacteria</taxon>
        <taxon>Bacillati</taxon>
        <taxon>Actinomycetota</taxon>
        <taxon>Actinomycetes</taxon>
        <taxon>Micrococcales</taxon>
        <taxon>Micrococcaceae</taxon>
        <taxon>Glutamicibacter</taxon>
    </lineage>
</organism>
<accession>A0ABQ2DD74</accession>
<sequence>MNSSWQNDHPRANYDDKTIKIRTLNMITPHDFPDAATGHCLEAGSAGWQGPRSFGGSRRFVA</sequence>
<reference evidence="2" key="1">
    <citation type="journal article" date="2019" name="Int. J. Syst. Evol. Microbiol.">
        <title>The Global Catalogue of Microorganisms (GCM) 10K type strain sequencing project: providing services to taxonomists for standard genome sequencing and annotation.</title>
        <authorList>
            <consortium name="The Broad Institute Genomics Platform"/>
            <consortium name="The Broad Institute Genome Sequencing Center for Infectious Disease"/>
            <person name="Wu L."/>
            <person name="Ma J."/>
        </authorList>
    </citation>
    <scope>NUCLEOTIDE SEQUENCE [LARGE SCALE GENOMIC DNA]</scope>
    <source>
        <strain evidence="2">CGMCC 1.3685</strain>
    </source>
</reference>
<protein>
    <submittedName>
        <fullName evidence="1">Uncharacterized protein</fullName>
    </submittedName>
</protein>
<proteinExistence type="predicted"/>
<evidence type="ECO:0000313" key="2">
    <source>
        <dbReference type="Proteomes" id="UP000606115"/>
    </source>
</evidence>
<gene>
    <name evidence="1" type="ORF">GCM10007173_11010</name>
</gene>